<keyword evidence="4" id="KW-0796">Tight junction</keyword>
<dbReference type="GO" id="GO:0034109">
    <property type="term" value="P:homotypic cell-cell adhesion"/>
    <property type="evidence" value="ECO:0007669"/>
    <property type="project" value="TreeGrafter"/>
</dbReference>
<dbReference type="GO" id="GO:0014704">
    <property type="term" value="C:intercalated disc"/>
    <property type="evidence" value="ECO:0007669"/>
    <property type="project" value="TreeGrafter"/>
</dbReference>
<dbReference type="OrthoDB" id="6435907at2759"/>
<evidence type="ECO:0000256" key="8">
    <source>
        <dbReference type="ARBA" id="ARBA00022737"/>
    </source>
</evidence>
<evidence type="ECO:0000256" key="11">
    <source>
        <dbReference type="ARBA" id="ARBA00022989"/>
    </source>
</evidence>
<dbReference type="InterPro" id="IPR007110">
    <property type="entry name" value="Ig-like_dom"/>
</dbReference>
<evidence type="ECO:0000256" key="12">
    <source>
        <dbReference type="ARBA" id="ARBA00023136"/>
    </source>
</evidence>
<dbReference type="Gene3D" id="2.60.40.10">
    <property type="entry name" value="Immunoglobulins"/>
    <property type="match status" value="6"/>
</dbReference>
<proteinExistence type="predicted"/>
<evidence type="ECO:0000256" key="1">
    <source>
        <dbReference type="ARBA" id="ARBA00004251"/>
    </source>
</evidence>
<feature type="domain" description="Ig-like" evidence="17">
    <location>
        <begin position="3"/>
        <end position="97"/>
    </location>
</feature>
<gene>
    <name evidence="18" type="ORF">OSB1V03_LOCUS9683</name>
</gene>
<dbReference type="GO" id="GO:0005912">
    <property type="term" value="C:adherens junction"/>
    <property type="evidence" value="ECO:0007669"/>
    <property type="project" value="UniProtKB-SubCell"/>
</dbReference>
<comment type="subcellular location">
    <subcellularLocation>
        <location evidence="3">Cell junction</location>
        <location evidence="3">Adherens junction</location>
    </subcellularLocation>
    <subcellularLocation>
        <location evidence="2">Cell junction</location>
        <location evidence="2">Tight junction</location>
    </subcellularLocation>
    <subcellularLocation>
        <location evidence="1">Cell membrane</location>
        <topology evidence="1">Single-pass type I membrane protein</topology>
    </subcellularLocation>
</comment>
<evidence type="ECO:0000256" key="3">
    <source>
        <dbReference type="ARBA" id="ARBA00004536"/>
    </source>
</evidence>
<dbReference type="GO" id="GO:0016323">
    <property type="term" value="C:basolateral plasma membrane"/>
    <property type="evidence" value="ECO:0007669"/>
    <property type="project" value="TreeGrafter"/>
</dbReference>
<feature type="domain" description="Ig-like" evidence="17">
    <location>
        <begin position="389"/>
        <end position="480"/>
    </location>
</feature>
<evidence type="ECO:0000256" key="6">
    <source>
        <dbReference type="ARBA" id="ARBA00022692"/>
    </source>
</evidence>
<dbReference type="GO" id="GO:0050839">
    <property type="term" value="F:cell adhesion molecule binding"/>
    <property type="evidence" value="ECO:0007669"/>
    <property type="project" value="TreeGrafter"/>
</dbReference>
<evidence type="ECO:0000256" key="13">
    <source>
        <dbReference type="ARBA" id="ARBA00023157"/>
    </source>
</evidence>
<reference evidence="18" key="1">
    <citation type="submission" date="2020-11" db="EMBL/GenBank/DDBJ databases">
        <authorList>
            <person name="Tran Van P."/>
        </authorList>
    </citation>
    <scope>NUCLEOTIDE SEQUENCE</scope>
</reference>
<evidence type="ECO:0000256" key="2">
    <source>
        <dbReference type="ARBA" id="ARBA00004435"/>
    </source>
</evidence>
<organism evidence="18">
    <name type="scientific">Medioppia subpectinata</name>
    <dbReference type="NCBI Taxonomy" id="1979941"/>
    <lineage>
        <taxon>Eukaryota</taxon>
        <taxon>Metazoa</taxon>
        <taxon>Ecdysozoa</taxon>
        <taxon>Arthropoda</taxon>
        <taxon>Chelicerata</taxon>
        <taxon>Arachnida</taxon>
        <taxon>Acari</taxon>
        <taxon>Acariformes</taxon>
        <taxon>Sarcoptiformes</taxon>
        <taxon>Oribatida</taxon>
        <taxon>Brachypylina</taxon>
        <taxon>Oppioidea</taxon>
        <taxon>Oppiidae</taxon>
        <taxon>Medioppia</taxon>
    </lineage>
</organism>
<dbReference type="InterPro" id="IPR052307">
    <property type="entry name" value="EJ_Adhesion_Regulator"/>
</dbReference>
<evidence type="ECO:0000313" key="18">
    <source>
        <dbReference type="EMBL" id="CAD7629266.1"/>
    </source>
</evidence>
<keyword evidence="14" id="KW-0675">Receptor</keyword>
<evidence type="ECO:0000256" key="16">
    <source>
        <dbReference type="ARBA" id="ARBA00023319"/>
    </source>
</evidence>
<keyword evidence="11" id="KW-1133">Transmembrane helix</keyword>
<evidence type="ECO:0000256" key="14">
    <source>
        <dbReference type="ARBA" id="ARBA00023170"/>
    </source>
</evidence>
<dbReference type="AlphaFoldDB" id="A0A7R9Q2R2"/>
<accession>A0A7R9Q2R2</accession>
<feature type="domain" description="Ig-like" evidence="17">
    <location>
        <begin position="109"/>
        <end position="195"/>
    </location>
</feature>
<evidence type="ECO:0000256" key="4">
    <source>
        <dbReference type="ARBA" id="ARBA00022427"/>
    </source>
</evidence>
<dbReference type="InterPro" id="IPR036179">
    <property type="entry name" value="Ig-like_dom_sf"/>
</dbReference>
<keyword evidence="10" id="KW-0965">Cell junction</keyword>
<dbReference type="GO" id="GO:0005923">
    <property type="term" value="C:bicellular tight junction"/>
    <property type="evidence" value="ECO:0007669"/>
    <property type="project" value="UniProtKB-SubCell"/>
</dbReference>
<keyword evidence="12" id="KW-0472">Membrane</keyword>
<dbReference type="EMBL" id="OC861218">
    <property type="protein sequence ID" value="CAD7629266.1"/>
    <property type="molecule type" value="Genomic_DNA"/>
</dbReference>
<dbReference type="InterPro" id="IPR003598">
    <property type="entry name" value="Ig_sub2"/>
</dbReference>
<evidence type="ECO:0000256" key="9">
    <source>
        <dbReference type="ARBA" id="ARBA00022889"/>
    </source>
</evidence>
<keyword evidence="8" id="KW-0677">Repeat</keyword>
<keyword evidence="9" id="KW-0130">Cell adhesion</keyword>
<dbReference type="SUPFAM" id="SSF48726">
    <property type="entry name" value="Immunoglobulin"/>
    <property type="match status" value="5"/>
</dbReference>
<dbReference type="PANTHER" id="PTHR44468:SF3">
    <property type="entry name" value="COXSACKIEVIRUS AND ADENOVIRUS RECEPTOR"/>
    <property type="match status" value="1"/>
</dbReference>
<dbReference type="InterPro" id="IPR013098">
    <property type="entry name" value="Ig_I-set"/>
</dbReference>
<dbReference type="PANTHER" id="PTHR44468">
    <property type="entry name" value="COXSACKIEVIRUS AND ADENOVIRUS RECEPTOR-RELATED"/>
    <property type="match status" value="1"/>
</dbReference>
<keyword evidence="5" id="KW-1003">Cell membrane</keyword>
<evidence type="ECO:0000256" key="10">
    <source>
        <dbReference type="ARBA" id="ARBA00022949"/>
    </source>
</evidence>
<name>A0A7R9Q2R2_9ACAR</name>
<dbReference type="EMBL" id="CAJPIZ010006643">
    <property type="protein sequence ID" value="CAG2109696.1"/>
    <property type="molecule type" value="Genomic_DNA"/>
</dbReference>
<dbReference type="PROSITE" id="PS50835">
    <property type="entry name" value="IG_LIKE"/>
    <property type="match status" value="6"/>
</dbReference>
<sequence>MVPKLGYSVSHKTQTIGSIFHITCSLEEGSLPVFFEWSRNGQTLKSSPDVNYKIENFEMHSTFTIKSIERRDAGNYSCLVNNGFGSDGQSLYEFFFSVEYESTQWTTIPKLGYSVSHKTQTIGSIFHITCSLEEGFLPVFFEWSRNGQSLRTGPEVNYKIDNFETHSSFNIKNAGNYTCLVKNALGDDRHTVLLSIKAPKLAKHVSHKTQPIGTYFQIFCNLESGSLPVFYEWLRNGQTLRSGPDVNYKIENFKKFSTFSIDDIGRSDSANYTCLASNGFGSDNISVVLSINVPKLGPAISHKSQIIGTVFHIMCSIESGSLPVFFEWSRNGQSLRTGPDFNYKIENFKKFSTFSIDEITRSDSGNYTCLVRNALGDDRHTVLLSIKGPKLSKHVSHKSQSIGTYFQVFCNVESGSLPMFYEWSRNGQSLKTSPEVNYKIENNDMFSRIIIKKIETKDAANYTCLVSNAFGSDRQTVLLSINVYIPKINSIENHNYSYMPKLGSIVSHKSLSIGKAGSSPVFFEWSRNGQTIKSSPEVNYKIESSKKFSTLTIDEITRSDSANYTCLVKNSLGTDSQSMLLSIKAPKLAISGIINKTQPIGSNFQIFCSVETGSHPLFFEWLRNGHQIKSISKEVIPRTIHVLQGITSEPIDYLFYYQLK</sequence>
<keyword evidence="6" id="KW-0812">Transmembrane</keyword>
<dbReference type="SMART" id="SM00408">
    <property type="entry name" value="IGc2"/>
    <property type="match status" value="6"/>
</dbReference>
<dbReference type="Pfam" id="PF13927">
    <property type="entry name" value="Ig_3"/>
    <property type="match status" value="1"/>
</dbReference>
<protein>
    <recommendedName>
        <fullName evidence="17">Ig-like domain-containing protein</fullName>
    </recommendedName>
</protein>
<evidence type="ECO:0000313" key="19">
    <source>
        <dbReference type="Proteomes" id="UP000759131"/>
    </source>
</evidence>
<feature type="domain" description="Ig-like" evidence="17">
    <location>
        <begin position="294"/>
        <end position="385"/>
    </location>
</feature>
<dbReference type="InterPro" id="IPR013783">
    <property type="entry name" value="Ig-like_fold"/>
</dbReference>
<dbReference type="SMART" id="SM00409">
    <property type="entry name" value="IG"/>
    <property type="match status" value="6"/>
</dbReference>
<keyword evidence="15" id="KW-0325">Glycoprotein</keyword>
<dbReference type="Proteomes" id="UP000759131">
    <property type="component" value="Unassembled WGS sequence"/>
</dbReference>
<keyword evidence="19" id="KW-1185">Reference proteome</keyword>
<evidence type="ECO:0000259" key="17">
    <source>
        <dbReference type="PROSITE" id="PS50835"/>
    </source>
</evidence>
<feature type="domain" description="Ig-like" evidence="17">
    <location>
        <begin position="199"/>
        <end position="290"/>
    </location>
</feature>
<feature type="non-terminal residue" evidence="18">
    <location>
        <position position="1"/>
    </location>
</feature>
<keyword evidence="13" id="KW-1015">Disulfide bond</keyword>
<evidence type="ECO:0000256" key="15">
    <source>
        <dbReference type="ARBA" id="ARBA00023180"/>
    </source>
</evidence>
<keyword evidence="16" id="KW-0393">Immunoglobulin domain</keyword>
<dbReference type="Pfam" id="PF07679">
    <property type="entry name" value="I-set"/>
    <property type="match status" value="5"/>
</dbReference>
<dbReference type="InterPro" id="IPR003599">
    <property type="entry name" value="Ig_sub"/>
</dbReference>
<evidence type="ECO:0000256" key="5">
    <source>
        <dbReference type="ARBA" id="ARBA00022475"/>
    </source>
</evidence>
<keyword evidence="7" id="KW-0732">Signal</keyword>
<feature type="domain" description="Ig-like" evidence="17">
    <location>
        <begin position="486"/>
        <end position="582"/>
    </location>
</feature>
<evidence type="ECO:0000256" key="7">
    <source>
        <dbReference type="ARBA" id="ARBA00022729"/>
    </source>
</evidence>